<feature type="region of interest" description="Disordered" evidence="1">
    <location>
        <begin position="140"/>
        <end position="194"/>
    </location>
</feature>
<protein>
    <recommendedName>
        <fullName evidence="4">Helix-turn-helix domain-containing protein</fullName>
    </recommendedName>
</protein>
<proteinExistence type="predicted"/>
<dbReference type="Proteomes" id="UP000249135">
    <property type="component" value="Unassembled WGS sequence"/>
</dbReference>
<evidence type="ECO:0000313" key="2">
    <source>
        <dbReference type="EMBL" id="PZQ77773.1"/>
    </source>
</evidence>
<name>A0A2W5SDU2_VARPD</name>
<evidence type="ECO:0008006" key="4">
    <source>
        <dbReference type="Google" id="ProtNLM"/>
    </source>
</evidence>
<evidence type="ECO:0000313" key="3">
    <source>
        <dbReference type="Proteomes" id="UP000249135"/>
    </source>
</evidence>
<gene>
    <name evidence="2" type="ORF">DI563_02510</name>
</gene>
<dbReference type="AlphaFoldDB" id="A0A2W5SDU2"/>
<comment type="caution">
    <text evidence="2">The sequence shown here is derived from an EMBL/GenBank/DDBJ whole genome shotgun (WGS) entry which is preliminary data.</text>
</comment>
<feature type="compositionally biased region" description="Basic and acidic residues" evidence="1">
    <location>
        <begin position="160"/>
        <end position="174"/>
    </location>
</feature>
<feature type="compositionally biased region" description="Polar residues" evidence="1">
    <location>
        <begin position="143"/>
        <end position="158"/>
    </location>
</feature>
<organism evidence="2 3">
    <name type="scientific">Variovorax paradoxus</name>
    <dbReference type="NCBI Taxonomy" id="34073"/>
    <lineage>
        <taxon>Bacteria</taxon>
        <taxon>Pseudomonadati</taxon>
        <taxon>Pseudomonadota</taxon>
        <taxon>Betaproteobacteria</taxon>
        <taxon>Burkholderiales</taxon>
        <taxon>Comamonadaceae</taxon>
        <taxon>Variovorax</taxon>
    </lineage>
</organism>
<accession>A0A2W5SDU2</accession>
<sequence length="194" mass="21360">MARKPPADPRGGHVRLYWAILDSPAWRVLTHADVRVYLALRRKLGRTNNGDINATLAELKHAGISSSSTLAAALHRLEALGFIEKTRQGGIANGGKLCSLYRFTDEPTFEIKKIGVLPGPATNDWQRFPSMQEARTALRPATAKNTSKVRLSKRSASTIEAERPFSDSTIEHVTDPPIRSSKRRKDGPILSEPA</sequence>
<dbReference type="EMBL" id="QFPP01000010">
    <property type="protein sequence ID" value="PZQ77773.1"/>
    <property type="molecule type" value="Genomic_DNA"/>
</dbReference>
<dbReference type="SUPFAM" id="SSF46785">
    <property type="entry name" value="Winged helix' DNA-binding domain"/>
    <property type="match status" value="1"/>
</dbReference>
<evidence type="ECO:0000256" key="1">
    <source>
        <dbReference type="SAM" id="MobiDB-lite"/>
    </source>
</evidence>
<dbReference type="InterPro" id="IPR036390">
    <property type="entry name" value="WH_DNA-bd_sf"/>
</dbReference>
<reference evidence="2 3" key="1">
    <citation type="submission" date="2017-08" db="EMBL/GenBank/DDBJ databases">
        <title>Infants hospitalized years apart are colonized by the same room-sourced microbial strains.</title>
        <authorList>
            <person name="Brooks B."/>
            <person name="Olm M.R."/>
            <person name="Firek B.A."/>
            <person name="Baker R."/>
            <person name="Thomas B.C."/>
            <person name="Morowitz M.J."/>
            <person name="Banfield J.F."/>
        </authorList>
    </citation>
    <scope>NUCLEOTIDE SEQUENCE [LARGE SCALE GENOMIC DNA]</scope>
    <source>
        <strain evidence="2">S2_005_003_R2_41</strain>
    </source>
</reference>